<evidence type="ECO:0000313" key="2">
    <source>
        <dbReference type="EMBL" id="KKN58449.1"/>
    </source>
</evidence>
<comment type="caution">
    <text evidence="2">The sequence shown here is derived from an EMBL/GenBank/DDBJ whole genome shotgun (WGS) entry which is preliminary data.</text>
</comment>
<dbReference type="EMBL" id="LAZR01000762">
    <property type="protein sequence ID" value="KKN58449.1"/>
    <property type="molecule type" value="Genomic_DNA"/>
</dbReference>
<reference evidence="2" key="1">
    <citation type="journal article" date="2015" name="Nature">
        <title>Complex archaea that bridge the gap between prokaryotes and eukaryotes.</title>
        <authorList>
            <person name="Spang A."/>
            <person name="Saw J.H."/>
            <person name="Jorgensen S.L."/>
            <person name="Zaremba-Niedzwiedzka K."/>
            <person name="Martijn J."/>
            <person name="Lind A.E."/>
            <person name="van Eijk R."/>
            <person name="Schleper C."/>
            <person name="Guy L."/>
            <person name="Ettema T.J."/>
        </authorList>
    </citation>
    <scope>NUCLEOTIDE SEQUENCE</scope>
</reference>
<feature type="region of interest" description="Disordered" evidence="1">
    <location>
        <begin position="172"/>
        <end position="201"/>
    </location>
</feature>
<dbReference type="AlphaFoldDB" id="A0A0F9RUM8"/>
<organism evidence="2">
    <name type="scientific">marine sediment metagenome</name>
    <dbReference type="NCBI Taxonomy" id="412755"/>
    <lineage>
        <taxon>unclassified sequences</taxon>
        <taxon>metagenomes</taxon>
        <taxon>ecological metagenomes</taxon>
    </lineage>
</organism>
<accession>A0A0F9RUM8</accession>
<name>A0A0F9RUM8_9ZZZZ</name>
<sequence length="201" mass="22330">MMRELDTKTLGEFACACATNFTQPSRYSTTHPKVAIYGREWVLQCLVNLHFKDEFEYVVAAIKPKLGPEILVEFEKETAERFTPRFDTVLAEQLALRLAITPEGDHIPGKIGNVLVGSRTVANRITSFEKKGSMRRRLNAYEAGETPPAPEVISITRPANWPVYAGEDEERALEGGGAADPLPNPNTMFVGDQHMQPVKEG</sequence>
<gene>
    <name evidence="2" type="ORF">LCGC14_0551810</name>
</gene>
<evidence type="ECO:0000256" key="1">
    <source>
        <dbReference type="SAM" id="MobiDB-lite"/>
    </source>
</evidence>
<protein>
    <submittedName>
        <fullName evidence="2">Uncharacterized protein</fullName>
    </submittedName>
</protein>
<proteinExistence type="predicted"/>